<proteinExistence type="predicted"/>
<evidence type="ECO:0000313" key="1">
    <source>
        <dbReference type="EMBL" id="OIQ97543.1"/>
    </source>
</evidence>
<dbReference type="AlphaFoldDB" id="A0A1J5S055"/>
<dbReference type="EMBL" id="MLJW01000131">
    <property type="protein sequence ID" value="OIQ97543.1"/>
    <property type="molecule type" value="Genomic_DNA"/>
</dbReference>
<gene>
    <name evidence="1" type="ORF">GALL_204270</name>
</gene>
<sequence length="195" mass="21645">MKKFIKENLVLAIGLTLPLLLIVLFFVATVIPKSMATPPQYEMLFTTVHYDYQNASDYQFDFSVKDHQLMVKANKSDEKNRNYNAKKLMAYDGKTETVREISFDAAKAGAAAANGEIVLDETKTMQVDTASNSPDGYVLEGPNYGGGGLVGGMFGGGYRNSAYRLKKGGVAYKVPNAQQNYYYNQMQFVGWVVKK</sequence>
<comment type="caution">
    <text evidence="1">The sequence shown here is derived from an EMBL/GenBank/DDBJ whole genome shotgun (WGS) entry which is preliminary data.</text>
</comment>
<protein>
    <submittedName>
        <fullName evidence="1">Uncharacterized protein</fullName>
    </submittedName>
</protein>
<name>A0A1J5S055_9ZZZZ</name>
<accession>A0A1J5S055</accession>
<reference evidence="1" key="1">
    <citation type="submission" date="2016-10" db="EMBL/GenBank/DDBJ databases">
        <title>Sequence of Gallionella enrichment culture.</title>
        <authorList>
            <person name="Poehlein A."/>
            <person name="Muehling M."/>
            <person name="Daniel R."/>
        </authorList>
    </citation>
    <scope>NUCLEOTIDE SEQUENCE</scope>
</reference>
<organism evidence="1">
    <name type="scientific">mine drainage metagenome</name>
    <dbReference type="NCBI Taxonomy" id="410659"/>
    <lineage>
        <taxon>unclassified sequences</taxon>
        <taxon>metagenomes</taxon>
        <taxon>ecological metagenomes</taxon>
    </lineage>
</organism>